<feature type="transmembrane region" description="Helical" evidence="1">
    <location>
        <begin position="47"/>
        <end position="65"/>
    </location>
</feature>
<organism evidence="2 3">
    <name type="scientific">Ectobacillus funiculus</name>
    <dbReference type="NCBI Taxonomy" id="137993"/>
    <lineage>
        <taxon>Bacteria</taxon>
        <taxon>Bacillati</taxon>
        <taxon>Bacillota</taxon>
        <taxon>Bacilli</taxon>
        <taxon>Bacillales</taxon>
        <taxon>Bacillaceae</taxon>
        <taxon>Ectobacillus</taxon>
    </lineage>
</organism>
<dbReference type="EMBL" id="JBHMAF010000092">
    <property type="protein sequence ID" value="MFB9759787.1"/>
    <property type="molecule type" value="Genomic_DNA"/>
</dbReference>
<evidence type="ECO:0000313" key="2">
    <source>
        <dbReference type="EMBL" id="MFB9759787.1"/>
    </source>
</evidence>
<comment type="caution">
    <text evidence="2">The sequence shown here is derived from an EMBL/GenBank/DDBJ whole genome shotgun (WGS) entry which is preliminary data.</text>
</comment>
<keyword evidence="1" id="KW-1133">Transmembrane helix</keyword>
<feature type="transmembrane region" description="Helical" evidence="1">
    <location>
        <begin position="6"/>
        <end position="26"/>
    </location>
</feature>
<proteinExistence type="predicted"/>
<keyword evidence="3" id="KW-1185">Reference proteome</keyword>
<gene>
    <name evidence="2" type="ORF">ACFFMS_15400</name>
</gene>
<reference evidence="2 3" key="1">
    <citation type="submission" date="2024-09" db="EMBL/GenBank/DDBJ databases">
        <authorList>
            <person name="Sun Q."/>
            <person name="Mori K."/>
        </authorList>
    </citation>
    <scope>NUCLEOTIDE SEQUENCE [LARGE SCALE GENOMIC DNA]</scope>
    <source>
        <strain evidence="2 3">JCM 11201</strain>
    </source>
</reference>
<accession>A0ABV5WHE3</accession>
<evidence type="ECO:0000313" key="3">
    <source>
        <dbReference type="Proteomes" id="UP001589609"/>
    </source>
</evidence>
<protein>
    <submittedName>
        <fullName evidence="2">Uncharacterized protein</fullName>
    </submittedName>
</protein>
<name>A0ABV5WHE3_9BACI</name>
<dbReference type="Proteomes" id="UP001589609">
    <property type="component" value="Unassembled WGS sequence"/>
</dbReference>
<keyword evidence="1" id="KW-0812">Transmembrane</keyword>
<keyword evidence="1" id="KW-0472">Membrane</keyword>
<evidence type="ECO:0000256" key="1">
    <source>
        <dbReference type="SAM" id="Phobius"/>
    </source>
</evidence>
<sequence length="81" mass="9504">MKEAAPKVVLTIIWDSLLHVYISWLIRCIDKFLFKKAKHSDEITYKYVKGYFFITGVSFFVYRIYVKLTQHGIIGSSVPEL</sequence>